<dbReference type="FunFam" id="3.40.1010.10:FF:000002">
    <property type="entry name" value="Ribosomal RNA small subunit methyltransferase I"/>
    <property type="match status" value="1"/>
</dbReference>
<feature type="domain" description="Tetrapyrrole methylase" evidence="7">
    <location>
        <begin position="5"/>
        <end position="202"/>
    </location>
</feature>
<evidence type="ECO:0000256" key="6">
    <source>
        <dbReference type="HAMAP-Rule" id="MF_01877"/>
    </source>
</evidence>
<dbReference type="KEGG" id="mcak:MCCS_24910"/>
<evidence type="ECO:0000256" key="3">
    <source>
        <dbReference type="ARBA" id="ARBA00022603"/>
    </source>
</evidence>
<dbReference type="InterPro" id="IPR000878">
    <property type="entry name" value="4pyrrol_Mease"/>
</dbReference>
<evidence type="ECO:0000256" key="2">
    <source>
        <dbReference type="ARBA" id="ARBA00022552"/>
    </source>
</evidence>
<dbReference type="InterPro" id="IPR035996">
    <property type="entry name" value="4pyrrol_Methylase_sf"/>
</dbReference>
<comment type="catalytic activity">
    <reaction evidence="6">
        <text>cytidine(1402) in 16S rRNA + S-adenosyl-L-methionine = 2'-O-methylcytidine(1402) in 16S rRNA + S-adenosyl-L-homocysteine + H(+)</text>
        <dbReference type="Rhea" id="RHEA:42924"/>
        <dbReference type="Rhea" id="RHEA-COMP:10285"/>
        <dbReference type="Rhea" id="RHEA-COMP:10286"/>
        <dbReference type="ChEBI" id="CHEBI:15378"/>
        <dbReference type="ChEBI" id="CHEBI:57856"/>
        <dbReference type="ChEBI" id="CHEBI:59789"/>
        <dbReference type="ChEBI" id="CHEBI:74495"/>
        <dbReference type="ChEBI" id="CHEBI:82748"/>
        <dbReference type="EC" id="2.1.1.198"/>
    </reaction>
</comment>
<dbReference type="NCBIfam" id="TIGR00096">
    <property type="entry name" value="16S rRNA (cytidine(1402)-2'-O)-methyltransferase"/>
    <property type="match status" value="1"/>
</dbReference>
<dbReference type="Gene3D" id="3.30.950.10">
    <property type="entry name" value="Methyltransferase, Cobalt-precorrin-4 Transmethylase, Domain 2"/>
    <property type="match status" value="1"/>
</dbReference>
<organism evidence="8 9">
    <name type="scientific">Macrococcoides canis</name>
    <dbReference type="NCBI Taxonomy" id="1855823"/>
    <lineage>
        <taxon>Bacteria</taxon>
        <taxon>Bacillati</taxon>
        <taxon>Bacillota</taxon>
        <taxon>Bacilli</taxon>
        <taxon>Bacillales</taxon>
        <taxon>Staphylococcaceae</taxon>
        <taxon>Macrococcoides</taxon>
    </lineage>
</organism>
<evidence type="ECO:0000256" key="1">
    <source>
        <dbReference type="ARBA" id="ARBA00022490"/>
    </source>
</evidence>
<dbReference type="CDD" id="cd11648">
    <property type="entry name" value="RsmI"/>
    <property type="match status" value="1"/>
</dbReference>
<keyword evidence="2 6" id="KW-0698">rRNA processing</keyword>
<comment type="function">
    <text evidence="6">Catalyzes the 2'-O-methylation of the ribose of cytidine 1402 (C1402) in 16S rRNA.</text>
</comment>
<keyword evidence="1 6" id="KW-0963">Cytoplasm</keyword>
<dbReference type="PANTHER" id="PTHR46111">
    <property type="entry name" value="RIBOSOMAL RNA SMALL SUBUNIT METHYLTRANSFERASE I"/>
    <property type="match status" value="1"/>
</dbReference>
<dbReference type="PROSITE" id="PS01296">
    <property type="entry name" value="RSMI"/>
    <property type="match status" value="1"/>
</dbReference>
<dbReference type="Proteomes" id="UP000194154">
    <property type="component" value="Chromosome"/>
</dbReference>
<dbReference type="SUPFAM" id="SSF53790">
    <property type="entry name" value="Tetrapyrrole methylase"/>
    <property type="match status" value="1"/>
</dbReference>
<dbReference type="InterPro" id="IPR014776">
    <property type="entry name" value="4pyrrole_Mease_sub2"/>
</dbReference>
<dbReference type="RefSeq" id="WP_086043571.1">
    <property type="nucleotide sequence ID" value="NZ_CBCRZA010000014.1"/>
</dbReference>
<reference evidence="8 9" key="1">
    <citation type="journal article" date="2017" name="Int. J. Syst. Evol. Microbiol.">
        <title>Macrococcus canis sp. nov., a skin bacterium associated with infections in dogs.</title>
        <authorList>
            <person name="Gobeli Brawand S."/>
            <person name="Cotting K."/>
            <person name="Gomez-Sanz E."/>
            <person name="Collaud A."/>
            <person name="Thomann A."/>
            <person name="Brodard I."/>
            <person name="Rodriguez-Campos S."/>
            <person name="Strauss C."/>
            <person name="Perreten V."/>
        </authorList>
    </citation>
    <scope>NUCLEOTIDE SEQUENCE [LARGE SCALE GENOMIC DNA]</scope>
    <source>
        <strain evidence="8 9">KM45013</strain>
    </source>
</reference>
<dbReference type="FunFam" id="3.30.950.10:FF:000002">
    <property type="entry name" value="Ribosomal RNA small subunit methyltransferase I"/>
    <property type="match status" value="1"/>
</dbReference>
<dbReference type="OrthoDB" id="9809084at2"/>
<evidence type="ECO:0000256" key="5">
    <source>
        <dbReference type="ARBA" id="ARBA00022691"/>
    </source>
</evidence>
<evidence type="ECO:0000313" key="8">
    <source>
        <dbReference type="EMBL" id="ARQ08054.1"/>
    </source>
</evidence>
<dbReference type="PIRSF" id="PIRSF005917">
    <property type="entry name" value="MTase_YraL"/>
    <property type="match status" value="1"/>
</dbReference>
<comment type="subcellular location">
    <subcellularLocation>
        <location evidence="6">Cytoplasm</location>
    </subcellularLocation>
</comment>
<keyword evidence="3 6" id="KW-0489">Methyltransferase</keyword>
<dbReference type="InterPro" id="IPR008189">
    <property type="entry name" value="rRNA_ssu_MeTfrase_I"/>
</dbReference>
<dbReference type="GO" id="GO:0005737">
    <property type="term" value="C:cytoplasm"/>
    <property type="evidence" value="ECO:0007669"/>
    <property type="project" value="UniProtKB-SubCell"/>
</dbReference>
<evidence type="ECO:0000313" key="9">
    <source>
        <dbReference type="Proteomes" id="UP000194154"/>
    </source>
</evidence>
<dbReference type="PANTHER" id="PTHR46111:SF1">
    <property type="entry name" value="RIBOSOMAL RNA SMALL SUBUNIT METHYLTRANSFERASE I"/>
    <property type="match status" value="1"/>
</dbReference>
<name>A0A1W7AEM7_9STAP</name>
<dbReference type="Gene3D" id="3.40.1010.10">
    <property type="entry name" value="Cobalt-precorrin-4 Transmethylase, Domain 1"/>
    <property type="match status" value="1"/>
</dbReference>
<dbReference type="Pfam" id="PF00590">
    <property type="entry name" value="TP_methylase"/>
    <property type="match status" value="1"/>
</dbReference>
<dbReference type="EC" id="2.1.1.198" evidence="6"/>
<accession>A0A1W7AEM7</accession>
<dbReference type="STRING" id="1855823.MCCS_24910"/>
<dbReference type="EMBL" id="CP021059">
    <property type="protein sequence ID" value="ARQ08054.1"/>
    <property type="molecule type" value="Genomic_DNA"/>
</dbReference>
<dbReference type="GO" id="GO:0070677">
    <property type="term" value="F:rRNA (cytosine-2'-O-)-methyltransferase activity"/>
    <property type="evidence" value="ECO:0007669"/>
    <property type="project" value="UniProtKB-UniRule"/>
</dbReference>
<sequence>MTGVLYLVGTPIGNLEDITFRAVRILKEVDYIYCEDTRVTRTLTMHYNIDTPLKSYHEHNKDKVTHQLIETLLSGNHIALVSDAGLPLISDPGYELVVECRDKGIKVETIPGPNAALSALMTSGISSYSFIFDGFLPRKDKEKKKRLESLMTLPHTAIIYESPFRVKHTIETIMEIDATRKVAIARELTKKFEQVETANVKAIYNKLDNEINLKGEFVIIIDAINEADKVHWWADLTVYEHVIHYIEAGMRSKEAIKQTAVDRDIKKNEVYEIYHIEH</sequence>
<dbReference type="InterPro" id="IPR014777">
    <property type="entry name" value="4pyrrole_Mease_sub1"/>
</dbReference>
<dbReference type="AlphaFoldDB" id="A0A1W7AEM7"/>
<keyword evidence="4 6" id="KW-0808">Transferase</keyword>
<proteinExistence type="inferred from homology"/>
<evidence type="ECO:0000256" key="4">
    <source>
        <dbReference type="ARBA" id="ARBA00022679"/>
    </source>
</evidence>
<protein>
    <recommendedName>
        <fullName evidence="6">Ribosomal RNA small subunit methyltransferase I</fullName>
        <ecNumber evidence="6">2.1.1.198</ecNumber>
    </recommendedName>
    <alternativeName>
        <fullName evidence="6">16S rRNA 2'-O-ribose C1402 methyltransferase</fullName>
    </alternativeName>
    <alternativeName>
        <fullName evidence="6">rRNA (cytidine-2'-O-)-methyltransferase RsmI</fullName>
    </alternativeName>
</protein>
<dbReference type="InterPro" id="IPR018063">
    <property type="entry name" value="SAM_MeTrfase_RsmI_CS"/>
</dbReference>
<keyword evidence="9" id="KW-1185">Reference proteome</keyword>
<comment type="similarity">
    <text evidence="6">Belongs to the methyltransferase superfamily. RsmI family.</text>
</comment>
<gene>
    <name evidence="6 8" type="primary">rsmI</name>
    <name evidence="8" type="ORF">MCCS_24910</name>
</gene>
<dbReference type="GeneID" id="35296557"/>
<dbReference type="HAMAP" id="MF_01877">
    <property type="entry name" value="16SrRNA_methyltr_I"/>
    <property type="match status" value="1"/>
</dbReference>
<keyword evidence="5 6" id="KW-0949">S-adenosyl-L-methionine</keyword>
<evidence type="ECO:0000259" key="7">
    <source>
        <dbReference type="Pfam" id="PF00590"/>
    </source>
</evidence>